<keyword evidence="2" id="KW-0489">Methyltransferase</keyword>
<evidence type="ECO:0000313" key="3">
    <source>
        <dbReference type="Proteomes" id="UP001501508"/>
    </source>
</evidence>
<dbReference type="Gene3D" id="3.40.50.150">
    <property type="entry name" value="Vaccinia Virus protein VP39"/>
    <property type="match status" value="1"/>
</dbReference>
<dbReference type="InterPro" id="IPR029044">
    <property type="entry name" value="Nucleotide-diphossugar_trans"/>
</dbReference>
<dbReference type="InterPro" id="IPR029063">
    <property type="entry name" value="SAM-dependent_MTases_sf"/>
</dbReference>
<dbReference type="CDD" id="cd04179">
    <property type="entry name" value="DPM_DPG-synthase_like"/>
    <property type="match status" value="1"/>
</dbReference>
<reference evidence="3" key="1">
    <citation type="journal article" date="2019" name="Int. J. Syst. Evol. Microbiol.">
        <title>The Global Catalogue of Microorganisms (GCM) 10K type strain sequencing project: providing services to taxonomists for standard genome sequencing and annotation.</title>
        <authorList>
            <consortium name="The Broad Institute Genomics Platform"/>
            <consortium name="The Broad Institute Genome Sequencing Center for Infectious Disease"/>
            <person name="Wu L."/>
            <person name="Ma J."/>
        </authorList>
    </citation>
    <scope>NUCLEOTIDE SEQUENCE [LARGE SCALE GENOMIC DNA]</scope>
    <source>
        <strain evidence="3">JCM 31920</strain>
    </source>
</reference>
<evidence type="ECO:0000313" key="2">
    <source>
        <dbReference type="EMBL" id="GAA4432963.1"/>
    </source>
</evidence>
<keyword evidence="2" id="KW-0808">Transferase</keyword>
<dbReference type="EMBL" id="BAABEY010000002">
    <property type="protein sequence ID" value="GAA4432963.1"/>
    <property type="molecule type" value="Genomic_DNA"/>
</dbReference>
<organism evidence="2 3">
    <name type="scientific">Ravibacter arvi</name>
    <dbReference type="NCBI Taxonomy" id="2051041"/>
    <lineage>
        <taxon>Bacteria</taxon>
        <taxon>Pseudomonadati</taxon>
        <taxon>Bacteroidota</taxon>
        <taxon>Cytophagia</taxon>
        <taxon>Cytophagales</taxon>
        <taxon>Spirosomataceae</taxon>
        <taxon>Ravibacter</taxon>
    </lineage>
</organism>
<name>A0ABP8LN99_9BACT</name>
<protein>
    <submittedName>
        <fullName evidence="2">Bifunctional class I SAM-dependent methyltransferase/glycosyltransferase family 2 protein</fullName>
    </submittedName>
</protein>
<dbReference type="PANTHER" id="PTHR10859:SF91">
    <property type="entry name" value="DOLICHYL-PHOSPHATE BETA-GLUCOSYLTRANSFERASE"/>
    <property type="match status" value="1"/>
</dbReference>
<gene>
    <name evidence="2" type="ORF">GCM10023091_05930</name>
</gene>
<dbReference type="SUPFAM" id="SSF53448">
    <property type="entry name" value="Nucleotide-diphospho-sugar transferases"/>
    <property type="match status" value="1"/>
</dbReference>
<comment type="caution">
    <text evidence="2">The sequence shown here is derived from an EMBL/GenBank/DDBJ whole genome shotgun (WGS) entry which is preliminary data.</text>
</comment>
<dbReference type="GO" id="GO:0008168">
    <property type="term" value="F:methyltransferase activity"/>
    <property type="evidence" value="ECO:0007669"/>
    <property type="project" value="UniProtKB-KW"/>
</dbReference>
<keyword evidence="3" id="KW-1185">Reference proteome</keyword>
<accession>A0ABP8LN99</accession>
<evidence type="ECO:0000259" key="1">
    <source>
        <dbReference type="Pfam" id="PF00535"/>
    </source>
</evidence>
<proteinExistence type="predicted"/>
<dbReference type="Gene3D" id="3.90.550.10">
    <property type="entry name" value="Spore Coat Polysaccharide Biosynthesis Protein SpsA, Chain A"/>
    <property type="match status" value="1"/>
</dbReference>
<dbReference type="PANTHER" id="PTHR10859">
    <property type="entry name" value="GLYCOSYL TRANSFERASE"/>
    <property type="match status" value="1"/>
</dbReference>
<sequence length="471" mass="53843">MGKPIDEFTGIEREKWIRRNTYYYRYLVTYLKYFIPADSSILQIGSDTGYLLEALHPRLGVGVTNSASQLDYAREYRPNNTYYLSEPENFSVEGTFDFVLISDSVGSFYDVQKVFERIGNHCDDKTRVVITTTNFLWYPFLNLAEAIGLKMPQKKQNWLDQNDIINLLTLTGFEIVSKSRNLIAPLYLPLLSNILNAFVGPLPLVNKLGLVNFMTARKIPENHSRIAEKSVSVIIPARNEKGNIESLILRTPKMGSHTEIVFVEGNSTDETWAEIQKMGKKYLDTHDIKWTQQEGKGKGDAVRKGFAHASGEILMILDADMTVPPEDLPKFYRAIASGRGEYINGTRLVYPLENEAMRSLNLIGNKFFSLAFSWILGQPLKDTLCGTKVISAENYQKLSKNRHYFGNFDPFGDFDLIFGASKLQLKIVEVPIRYRARTYGDTNISRFRHGWILLKMTFFALQKIKFIPLRS</sequence>
<dbReference type="Pfam" id="PF00535">
    <property type="entry name" value="Glycos_transf_2"/>
    <property type="match status" value="1"/>
</dbReference>
<dbReference type="Pfam" id="PF13489">
    <property type="entry name" value="Methyltransf_23"/>
    <property type="match status" value="1"/>
</dbReference>
<dbReference type="RefSeq" id="WP_345026548.1">
    <property type="nucleotide sequence ID" value="NZ_BAABEY010000002.1"/>
</dbReference>
<feature type="domain" description="Glycosyltransferase 2-like" evidence="1">
    <location>
        <begin position="232"/>
        <end position="362"/>
    </location>
</feature>
<dbReference type="Proteomes" id="UP001501508">
    <property type="component" value="Unassembled WGS sequence"/>
</dbReference>
<dbReference type="InterPro" id="IPR001173">
    <property type="entry name" value="Glyco_trans_2-like"/>
</dbReference>
<dbReference type="SUPFAM" id="SSF53335">
    <property type="entry name" value="S-adenosyl-L-methionine-dependent methyltransferases"/>
    <property type="match status" value="1"/>
</dbReference>
<dbReference type="GO" id="GO:0032259">
    <property type="term" value="P:methylation"/>
    <property type="evidence" value="ECO:0007669"/>
    <property type="project" value="UniProtKB-KW"/>
</dbReference>